<organism evidence="2 3">
    <name type="scientific">Rattus norvegicus</name>
    <name type="common">Rat</name>
    <dbReference type="NCBI Taxonomy" id="10116"/>
    <lineage>
        <taxon>Eukaryota</taxon>
        <taxon>Metazoa</taxon>
        <taxon>Chordata</taxon>
        <taxon>Craniata</taxon>
        <taxon>Vertebrata</taxon>
        <taxon>Euteleostomi</taxon>
        <taxon>Mammalia</taxon>
        <taxon>Eutheria</taxon>
        <taxon>Euarchontoglires</taxon>
        <taxon>Glires</taxon>
        <taxon>Rodentia</taxon>
        <taxon>Myomorpha</taxon>
        <taxon>Muroidea</taxon>
        <taxon>Muridae</taxon>
        <taxon>Murinae</taxon>
        <taxon>Rattus</taxon>
    </lineage>
</organism>
<dbReference type="SMART" id="SM00060">
    <property type="entry name" value="FN3"/>
    <property type="match status" value="1"/>
</dbReference>
<evidence type="ECO:0000259" key="1">
    <source>
        <dbReference type="PROSITE" id="PS50853"/>
    </source>
</evidence>
<reference evidence="2" key="1">
    <citation type="submission" date="2024-01" db="EMBL/GenBank/DDBJ databases">
        <title>GRCr8: a new rat reference genome assembly contstructed from accurate long reads and long range scaffolding.</title>
        <authorList>
            <person name="Doris P.A."/>
            <person name="Kalbfleisch T."/>
            <person name="Li K."/>
            <person name="Howe K."/>
            <person name="Wood J."/>
        </authorList>
    </citation>
    <scope>NUCLEOTIDE SEQUENCE [LARGE SCALE GENOMIC DNA]</scope>
    <source>
        <strain evidence="2">Brown Norway</strain>
    </source>
</reference>
<sequence>MSGGRLTVSRPTHWSCPGRLSIYPLTPSLPDSMLGSLSLLWLVAMTTSLVSQAQILTMEDYQVGEEDDVTRTTPSLAVRCDYDRCRHLQVPCKELQKVGSVACLCPGLSREDQQPEPPRLVEVQIVAEEGYAVAHWCAPFSPVSHYWLLLWESNGAPQKSASLNATVRRAEVKGLKPGVAYVLCVVAANDAGIYESQNRASDLQEETKCPKREETRSICLCGAGIEGVHHYNHRGWRTCMQLPAPTQWFVATCNFVPWDPMPSSDL</sequence>
<feature type="domain" description="Fibronectin type-III" evidence="1">
    <location>
        <begin position="117"/>
        <end position="212"/>
    </location>
</feature>
<dbReference type="SUPFAM" id="SSF49265">
    <property type="entry name" value="Fibronectin type III"/>
    <property type="match status" value="1"/>
</dbReference>
<dbReference type="GeneTree" id="ENSGT00940000156457"/>
<dbReference type="Pfam" id="PF00041">
    <property type="entry name" value="fn3"/>
    <property type="match status" value="1"/>
</dbReference>
<keyword evidence="3" id="KW-1185">Reference proteome</keyword>
<dbReference type="Proteomes" id="UP000002494">
    <property type="component" value="Chromosome 1"/>
</dbReference>
<accession>A0ABK0L9R8</accession>
<dbReference type="RGD" id="1309471">
    <property type="gene designation" value="Ubxn1"/>
</dbReference>
<protein>
    <submittedName>
        <fullName evidence="2">UBX domain protein 1</fullName>
    </submittedName>
</protein>
<dbReference type="InterPro" id="IPR003961">
    <property type="entry name" value="FN3_dom"/>
</dbReference>
<reference evidence="2" key="2">
    <citation type="submission" date="2025-08" db="UniProtKB">
        <authorList>
            <consortium name="Ensembl"/>
        </authorList>
    </citation>
    <scope>IDENTIFICATION</scope>
    <source>
        <strain evidence="2">Brown Norway</strain>
    </source>
</reference>
<dbReference type="InterPro" id="IPR013783">
    <property type="entry name" value="Ig-like_fold"/>
</dbReference>
<dbReference type="PROSITE" id="PS50853">
    <property type="entry name" value="FN3"/>
    <property type="match status" value="1"/>
</dbReference>
<dbReference type="Gene3D" id="2.60.40.10">
    <property type="entry name" value="Immunoglobulins"/>
    <property type="match status" value="1"/>
</dbReference>
<proteinExistence type="predicted"/>
<evidence type="ECO:0000313" key="3">
    <source>
        <dbReference type="Proteomes" id="UP000002494"/>
    </source>
</evidence>
<reference evidence="2" key="3">
    <citation type="submission" date="2025-09" db="UniProtKB">
        <authorList>
            <consortium name="Ensembl"/>
        </authorList>
    </citation>
    <scope>IDENTIFICATION</scope>
    <source>
        <strain evidence="2">Brown Norway</strain>
    </source>
</reference>
<evidence type="ECO:0000313" key="2">
    <source>
        <dbReference type="Ensembl" id="ENSRNOP00000107127.1"/>
    </source>
</evidence>
<dbReference type="Ensembl" id="ENSRNOT00000125698.1">
    <property type="protein sequence ID" value="ENSRNOP00000107127.1"/>
    <property type="gene ID" value="ENSRNOG00000019666.9"/>
</dbReference>
<gene>
    <name evidence="2" type="primary">Ubxn1</name>
</gene>
<dbReference type="CDD" id="cd00063">
    <property type="entry name" value="FN3"/>
    <property type="match status" value="1"/>
</dbReference>
<name>A0ABK0L9R8_RAT</name>
<dbReference type="InterPro" id="IPR036116">
    <property type="entry name" value="FN3_sf"/>
</dbReference>